<sequence>MLHTKSNDGNKLENCYVKPMIRSSSRVRCIDQALAKMESIARDRDLGKVSISSKFRDLHAASPEDSLTGSVVGKLACVRRNRHPVWPVTSDLSSSSSNDIKPSPLKSPRYICRSSDSLQSSCNSNLHYAAVDVRFPTSPVGNTFLTLYEASTQQRKCHTSKKSAYHVDAYYSSKSHSLKDPKSSIPSQETSATVKSVLVCNPCIKSDASLKENFKSEIDTTWIKEKVYSRNTNDLRNNAKNLKSNKCVSLTEESQHSRALTHVASEYYEPTSYRVAKGSATRELSRKCSTRQENNLMDRCRFKDQDSTKWPESESLSQDNQPFTFSGATSMDPETFDNKVYDYKSTTSSDLDVASLRLVPGDGHRIRRRYADDRAFGGGEEDIDAGLFQRHDEASCATVRFHRRRMKSRNSTVRIAPSADLMNHCKNVVTRAKGSRNDCLNSSFEPYHQEIIERRTALNSSTYNSTDNYATSEELEPQIKVCTANSSAQTLNSNCITKNTVQKVPFRFKNRVVDCSKEEIEDNRMTWESGHFQSANRASSTVRRKSLHHRTKAHRRKTSQMQLPTGLQGKVKDSIPEVILSQNPYKDFRHSMISMILEKDLKRTTDLEELLQCYISLNAPYFSSLIIQAFSELWFQIFGDRS</sequence>
<accession>A0ACC2CFK1</accession>
<reference evidence="2" key="1">
    <citation type="journal article" date="2024" name="Proc. Natl. Acad. Sci. U.S.A.">
        <title>Extraordinary preservation of gene collinearity over three hundred million years revealed in homosporous lycophytes.</title>
        <authorList>
            <person name="Li C."/>
            <person name="Wickell D."/>
            <person name="Kuo L.Y."/>
            <person name="Chen X."/>
            <person name="Nie B."/>
            <person name="Liao X."/>
            <person name="Peng D."/>
            <person name="Ji J."/>
            <person name="Jenkins J."/>
            <person name="Williams M."/>
            <person name="Shu S."/>
            <person name="Plott C."/>
            <person name="Barry K."/>
            <person name="Rajasekar S."/>
            <person name="Grimwood J."/>
            <person name="Han X."/>
            <person name="Sun S."/>
            <person name="Hou Z."/>
            <person name="He W."/>
            <person name="Dai G."/>
            <person name="Sun C."/>
            <person name="Schmutz J."/>
            <person name="Leebens-Mack J.H."/>
            <person name="Li F.W."/>
            <person name="Wang L."/>
        </authorList>
    </citation>
    <scope>NUCLEOTIDE SEQUENCE [LARGE SCALE GENOMIC DNA]</scope>
    <source>
        <strain evidence="2">cv. PW_Plant_1</strain>
    </source>
</reference>
<dbReference type="EMBL" id="CM055101">
    <property type="protein sequence ID" value="KAJ7540771.1"/>
    <property type="molecule type" value="Genomic_DNA"/>
</dbReference>
<keyword evidence="2" id="KW-1185">Reference proteome</keyword>
<comment type="caution">
    <text evidence="1">The sequence shown here is derived from an EMBL/GenBank/DDBJ whole genome shotgun (WGS) entry which is preliminary data.</text>
</comment>
<evidence type="ECO:0000313" key="2">
    <source>
        <dbReference type="Proteomes" id="UP001162992"/>
    </source>
</evidence>
<proteinExistence type="predicted"/>
<name>A0ACC2CFK1_DIPCM</name>
<gene>
    <name evidence="1" type="ORF">O6H91_10G030000</name>
</gene>
<organism evidence="1 2">
    <name type="scientific">Diphasiastrum complanatum</name>
    <name type="common">Issler's clubmoss</name>
    <name type="synonym">Lycopodium complanatum</name>
    <dbReference type="NCBI Taxonomy" id="34168"/>
    <lineage>
        <taxon>Eukaryota</taxon>
        <taxon>Viridiplantae</taxon>
        <taxon>Streptophyta</taxon>
        <taxon>Embryophyta</taxon>
        <taxon>Tracheophyta</taxon>
        <taxon>Lycopodiopsida</taxon>
        <taxon>Lycopodiales</taxon>
        <taxon>Lycopodiaceae</taxon>
        <taxon>Lycopodioideae</taxon>
        <taxon>Diphasiastrum</taxon>
    </lineage>
</organism>
<protein>
    <submittedName>
        <fullName evidence="1">Uncharacterized protein</fullName>
    </submittedName>
</protein>
<dbReference type="Proteomes" id="UP001162992">
    <property type="component" value="Chromosome 10"/>
</dbReference>
<evidence type="ECO:0000313" key="1">
    <source>
        <dbReference type="EMBL" id="KAJ7540771.1"/>
    </source>
</evidence>